<comment type="caution">
    <text evidence="1">The sequence shown here is derived from an EMBL/GenBank/DDBJ whole genome shotgun (WGS) entry which is preliminary data.</text>
</comment>
<gene>
    <name evidence="1" type="ORF">LCGC14_2912860</name>
</gene>
<proteinExistence type="predicted"/>
<dbReference type="AlphaFoldDB" id="A0A0F8XRG9"/>
<name>A0A0F8XRG9_9ZZZZ</name>
<reference evidence="1" key="1">
    <citation type="journal article" date="2015" name="Nature">
        <title>Complex archaea that bridge the gap between prokaryotes and eukaryotes.</title>
        <authorList>
            <person name="Spang A."/>
            <person name="Saw J.H."/>
            <person name="Jorgensen S.L."/>
            <person name="Zaremba-Niedzwiedzka K."/>
            <person name="Martijn J."/>
            <person name="Lind A.E."/>
            <person name="van Eijk R."/>
            <person name="Schleper C."/>
            <person name="Guy L."/>
            <person name="Ettema T.J."/>
        </authorList>
    </citation>
    <scope>NUCLEOTIDE SEQUENCE</scope>
</reference>
<organism evidence="1">
    <name type="scientific">marine sediment metagenome</name>
    <dbReference type="NCBI Taxonomy" id="412755"/>
    <lineage>
        <taxon>unclassified sequences</taxon>
        <taxon>metagenomes</taxon>
        <taxon>ecological metagenomes</taxon>
    </lineage>
</organism>
<accession>A0A0F8XRG9</accession>
<evidence type="ECO:0000313" key="1">
    <source>
        <dbReference type="EMBL" id="KKK71543.1"/>
    </source>
</evidence>
<dbReference type="EMBL" id="LAZR01057686">
    <property type="protein sequence ID" value="KKK71543.1"/>
    <property type="molecule type" value="Genomic_DNA"/>
</dbReference>
<sequence length="67" mass="7839">MSEHAQVKHIAELQAKLDEDVKWDIKNLKPDELYASAFAEGFMYSENIHRKAFDSWSEKGNKLEELK</sequence>
<protein>
    <submittedName>
        <fullName evidence="1">Uncharacterized protein</fullName>
    </submittedName>
</protein>